<dbReference type="Proteomes" id="UP000006663">
    <property type="component" value="Chromosome"/>
</dbReference>
<protein>
    <submittedName>
        <fullName evidence="1">Uncharacterized protein</fullName>
    </submittedName>
</protein>
<keyword evidence="3" id="KW-1185">Reference proteome</keyword>
<dbReference type="RefSeq" id="WP_006056975.1">
    <property type="nucleotide sequence ID" value="NC_014729.1"/>
</dbReference>
<evidence type="ECO:0000313" key="4">
    <source>
        <dbReference type="Proteomes" id="UP000011585"/>
    </source>
</evidence>
<dbReference type="Proteomes" id="UP000011585">
    <property type="component" value="Unassembled WGS sequence"/>
</dbReference>
<dbReference type="STRING" id="469382.Hbor_20050"/>
<reference evidence="2 4" key="2">
    <citation type="journal article" date="2014" name="PLoS Genet.">
        <title>Phylogenetically driven sequencing of extremely halophilic archaea reveals strategies for static and dynamic osmo-response.</title>
        <authorList>
            <person name="Becker E.A."/>
            <person name="Seitzer P.M."/>
            <person name="Tritt A."/>
            <person name="Larsen D."/>
            <person name="Krusor M."/>
            <person name="Yao A.I."/>
            <person name="Wu D."/>
            <person name="Madern D."/>
            <person name="Eisen J.A."/>
            <person name="Darling A.E."/>
            <person name="Facciotti M.T."/>
        </authorList>
    </citation>
    <scope>NUCLEOTIDE SEQUENCE [LARGE SCALE GENOMIC DNA]</scope>
    <source>
        <strain evidence="2 4">DSM 11551</strain>
    </source>
</reference>
<dbReference type="AlphaFoldDB" id="E4NP30"/>
<sequence>MARSKSIKVHDYEKDLLDEVNDERFGGELAYGQIIQYAVNEAYGIDVPIVANDDTGVTF</sequence>
<dbReference type="KEGG" id="hbo:Hbor_20050"/>
<dbReference type="GeneID" id="9993824"/>
<proteinExistence type="predicted"/>
<accession>E4NP30</accession>
<name>E4NP30_HALBP</name>
<reference evidence="1 3" key="1">
    <citation type="journal article" date="2009" name="Stand. Genomic Sci.">
        <title>Complete genome sequence of Halogeometricum borinquense type strain (PR3).</title>
        <authorList>
            <person name="Malfatti S."/>
            <person name="Tindall B.J."/>
            <person name="Schneider S."/>
            <person name="Fahnrich R."/>
            <person name="Lapidus A."/>
            <person name="Labuttii K."/>
            <person name="Copeland A."/>
            <person name="Glavina Del Rio T."/>
            <person name="Nolan M."/>
            <person name="Chen F."/>
            <person name="Lucas S."/>
            <person name="Tice H."/>
            <person name="Cheng J.F."/>
            <person name="Bruce D."/>
            <person name="Goodwin L."/>
            <person name="Pitluck S."/>
            <person name="Anderson I."/>
            <person name="Pati A."/>
            <person name="Ivanova N."/>
            <person name="Mavromatis K."/>
            <person name="Chen A."/>
            <person name="Palaniappan K."/>
            <person name="D'haeseleer P."/>
            <person name="Goker M."/>
            <person name="Bristow J."/>
            <person name="Eisen J.A."/>
            <person name="Markowitz V."/>
            <person name="Hugenholtz P."/>
            <person name="Kyrpides N.C."/>
            <person name="Klenk H.P."/>
            <person name="Chain P."/>
        </authorList>
    </citation>
    <scope>NUCLEOTIDE SEQUENCE [LARGE SCALE GENOMIC DNA]</scope>
    <source>
        <strain evidence="3">ATCC 700274 / DSM 11551 / JCM 10706 / KCTC 4070 / PR3</strain>
        <strain evidence="1">PR 3</strain>
    </source>
</reference>
<evidence type="ECO:0000313" key="2">
    <source>
        <dbReference type="EMBL" id="ELY23749.1"/>
    </source>
</evidence>
<organism evidence="1 3">
    <name type="scientific">Halogeometricum borinquense (strain ATCC 700274 / DSM 11551 / JCM 10706 / KCTC 4070 / PR3)</name>
    <dbReference type="NCBI Taxonomy" id="469382"/>
    <lineage>
        <taxon>Archaea</taxon>
        <taxon>Methanobacteriati</taxon>
        <taxon>Methanobacteriota</taxon>
        <taxon>Stenosarchaea group</taxon>
        <taxon>Halobacteria</taxon>
        <taxon>Halobacteriales</taxon>
        <taxon>Haloferacaceae</taxon>
        <taxon>Halogeometricum</taxon>
    </lineage>
</organism>
<evidence type="ECO:0000313" key="3">
    <source>
        <dbReference type="Proteomes" id="UP000006663"/>
    </source>
</evidence>
<gene>
    <name evidence="1" type="ordered locus">Hbor_20050</name>
    <name evidence="2" type="ORF">C499_18399</name>
</gene>
<dbReference type="EMBL" id="CP001690">
    <property type="protein sequence ID" value="ADQ67571.1"/>
    <property type="molecule type" value="Genomic_DNA"/>
</dbReference>
<dbReference type="HOGENOM" id="CLU_2949152_0_0_2"/>
<dbReference type="EMBL" id="AOHT01000051">
    <property type="protein sequence ID" value="ELY23749.1"/>
    <property type="molecule type" value="Genomic_DNA"/>
</dbReference>
<evidence type="ECO:0000313" key="1">
    <source>
        <dbReference type="EMBL" id="ADQ67571.1"/>
    </source>
</evidence>